<reference evidence="1" key="1">
    <citation type="journal article" date="2015" name="Nature">
        <title>Complex archaea that bridge the gap between prokaryotes and eukaryotes.</title>
        <authorList>
            <person name="Spang A."/>
            <person name="Saw J.H."/>
            <person name="Jorgensen S.L."/>
            <person name="Zaremba-Niedzwiedzka K."/>
            <person name="Martijn J."/>
            <person name="Lind A.E."/>
            <person name="van Eijk R."/>
            <person name="Schleper C."/>
            <person name="Guy L."/>
            <person name="Ettema T.J."/>
        </authorList>
    </citation>
    <scope>NUCLEOTIDE SEQUENCE</scope>
</reference>
<organism evidence="1">
    <name type="scientific">marine sediment metagenome</name>
    <dbReference type="NCBI Taxonomy" id="412755"/>
    <lineage>
        <taxon>unclassified sequences</taxon>
        <taxon>metagenomes</taxon>
        <taxon>ecological metagenomes</taxon>
    </lineage>
</organism>
<accession>A0A0F9KP93</accession>
<sequence>MRAKAKSNGRLKADRGCTWPVYAKKYNWEARAESYDARHLVAIEQRHDEGAEAMVNRHLEKLKNLFTKATDYLEQHDFHSMNDARKALKLAIDEERKALGLPTYLMGIMKLSDGDLLTKYNELIEELGRIRSGDEPERDITAKITDAEFTVESEPDTNY</sequence>
<protein>
    <submittedName>
        <fullName evidence="1">Uncharacterized protein</fullName>
    </submittedName>
</protein>
<evidence type="ECO:0000313" key="1">
    <source>
        <dbReference type="EMBL" id="KKM17150.1"/>
    </source>
</evidence>
<dbReference type="EMBL" id="LAZR01014517">
    <property type="protein sequence ID" value="KKM17150.1"/>
    <property type="molecule type" value="Genomic_DNA"/>
</dbReference>
<gene>
    <name evidence="1" type="ORF">LCGC14_1678630</name>
</gene>
<dbReference type="AlphaFoldDB" id="A0A0F9KP93"/>
<comment type="caution">
    <text evidence="1">The sequence shown here is derived from an EMBL/GenBank/DDBJ whole genome shotgun (WGS) entry which is preliminary data.</text>
</comment>
<proteinExistence type="predicted"/>
<name>A0A0F9KP93_9ZZZZ</name>